<dbReference type="Gene3D" id="3.40.50.1460">
    <property type="match status" value="1"/>
</dbReference>
<name>A0A1H2P2X6_9PSED</name>
<dbReference type="GO" id="GO:0008233">
    <property type="term" value="F:peptidase activity"/>
    <property type="evidence" value="ECO:0007669"/>
    <property type="project" value="InterPro"/>
</dbReference>
<dbReference type="PANTHER" id="PTHR43215">
    <property type="entry name" value="RADIAL SPOKE HEAD 1 HOMOLOG"/>
    <property type="match status" value="1"/>
</dbReference>
<evidence type="ECO:0000313" key="3">
    <source>
        <dbReference type="EMBL" id="SDV12057.1"/>
    </source>
</evidence>
<dbReference type="SUPFAM" id="SSF82185">
    <property type="entry name" value="Histone H3 K4-specific methyltransferase SET7/9 N-terminal domain"/>
    <property type="match status" value="3"/>
</dbReference>
<proteinExistence type="predicted"/>
<dbReference type="Gene3D" id="2.20.110.10">
    <property type="entry name" value="Histone H3 K4-specific methyltransferase SET7/9 N-terminal domain"/>
    <property type="match status" value="4"/>
</dbReference>
<dbReference type="SUPFAM" id="SSF52129">
    <property type="entry name" value="Caspase-like"/>
    <property type="match status" value="1"/>
</dbReference>
<gene>
    <name evidence="3" type="ORF">SAMN05216202_5411</name>
</gene>
<dbReference type="PROSITE" id="PS51257">
    <property type="entry name" value="PROKAR_LIPOPROTEIN"/>
    <property type="match status" value="1"/>
</dbReference>
<organism evidence="3 4">
    <name type="scientific">Pseudomonas mucidolens</name>
    <dbReference type="NCBI Taxonomy" id="46679"/>
    <lineage>
        <taxon>Bacteria</taxon>
        <taxon>Pseudomonadati</taxon>
        <taxon>Pseudomonadota</taxon>
        <taxon>Gammaproteobacteria</taxon>
        <taxon>Pseudomonadales</taxon>
        <taxon>Pseudomonadaceae</taxon>
        <taxon>Pseudomonas</taxon>
    </lineage>
</organism>
<reference evidence="4" key="1">
    <citation type="submission" date="2016-10" db="EMBL/GenBank/DDBJ databases">
        <authorList>
            <person name="Varghese N."/>
            <person name="Submissions S."/>
        </authorList>
    </citation>
    <scope>NUCLEOTIDE SEQUENCE [LARGE SCALE GENOMIC DNA]</scope>
    <source>
        <strain evidence="4">LMG 2223</strain>
    </source>
</reference>
<dbReference type="Pfam" id="PF01650">
    <property type="entry name" value="Peptidase_C13"/>
    <property type="match status" value="2"/>
</dbReference>
<dbReference type="GO" id="GO:0006508">
    <property type="term" value="P:proteolysis"/>
    <property type="evidence" value="ECO:0007669"/>
    <property type="project" value="InterPro"/>
</dbReference>
<evidence type="ECO:0000256" key="1">
    <source>
        <dbReference type="ARBA" id="ARBA00022737"/>
    </source>
</evidence>
<dbReference type="EMBL" id="LT629802">
    <property type="protein sequence ID" value="SDV12057.1"/>
    <property type="molecule type" value="Genomic_DNA"/>
</dbReference>
<keyword evidence="4" id="KW-1185">Reference proteome</keyword>
<dbReference type="InterPro" id="IPR003409">
    <property type="entry name" value="MORN"/>
</dbReference>
<dbReference type="InterPro" id="IPR029030">
    <property type="entry name" value="Caspase-like_dom_sf"/>
</dbReference>
<dbReference type="Pfam" id="PF02493">
    <property type="entry name" value="MORN"/>
    <property type="match status" value="10"/>
</dbReference>
<dbReference type="Proteomes" id="UP000198600">
    <property type="component" value="Chromosome I"/>
</dbReference>
<protein>
    <submittedName>
        <fullName evidence="3">Uncharacterized conserved protein</fullName>
    </submittedName>
</protein>
<feature type="region of interest" description="Disordered" evidence="2">
    <location>
        <begin position="148"/>
        <end position="172"/>
    </location>
</feature>
<dbReference type="STRING" id="46679.SAMN05216202_5411"/>
<dbReference type="RefSeq" id="WP_090221599.1">
    <property type="nucleotide sequence ID" value="NZ_LS483433.1"/>
</dbReference>
<evidence type="ECO:0000256" key="2">
    <source>
        <dbReference type="SAM" id="MobiDB-lite"/>
    </source>
</evidence>
<evidence type="ECO:0000313" key="4">
    <source>
        <dbReference type="Proteomes" id="UP000198600"/>
    </source>
</evidence>
<dbReference type="SMART" id="SM00698">
    <property type="entry name" value="MORN"/>
    <property type="match status" value="10"/>
</dbReference>
<dbReference type="GO" id="GO:0005829">
    <property type="term" value="C:cytosol"/>
    <property type="evidence" value="ECO:0007669"/>
    <property type="project" value="TreeGrafter"/>
</dbReference>
<dbReference type="OrthoDB" id="345222at2"/>
<dbReference type="AlphaFoldDB" id="A0A1H2P2X6"/>
<accession>A0A1H2P2X6</accession>
<keyword evidence="1" id="KW-0677">Repeat</keyword>
<dbReference type="PANTHER" id="PTHR43215:SF14">
    <property type="entry name" value="RADIAL SPOKE HEAD 1 HOMOLOG"/>
    <property type="match status" value="1"/>
</dbReference>
<sequence length="572" mass="62471">MRSLAPLALALLLTACGDGESLLPPDARLPDGGRYRGDLVNGLLQGQGRVDYPNGSWYAGQFDKGQWHGQGEWHGSNGEVYKGQFEHGLFDGQGSLTTTAISYVGGFKQGRRNGEGTLKEGQMSYRGEFKDDQYSGLGRLELADGSQYQGQFAHGKPNGEGQRNDDSGNLFSGHFVNGQLEGSGIFNSAEGDIYVGHFKQNQLNGKGRYENADGDVWIGEFKEGVLNGKGELTGSDGSHYAGRFNDWRFSGKGRLNLSDGSFYVGGFDNDSYHGQGTLALTDGTVQAGTWANGMRVRDADGKLLPDALEVGVLAQGRLLDAALAAVPASTPAVELYTLTLAGDGKQSVFLREADYVSNLLNIRFGARGQIRLVNHRDYIAERPMATRESLRRAVQTLAERTGPEDLVFIYMTSHGSHEHELVLEQPRMELADLPADELASVMAPLKNRDKIIVISACYSGGFIPALKDQHTLIMTASRADRVSFGCSEEADFTYFGDALFAQAFNQTDNLQHAFKLAQQHVAEREMADNFEASEPQIWAPKSVIARWQLLRKQQARKALESVSSNNKHAKSN</sequence>
<dbReference type="InterPro" id="IPR001096">
    <property type="entry name" value="Peptidase_C13"/>
</dbReference>